<evidence type="ECO:0000256" key="1">
    <source>
        <dbReference type="SAM" id="Phobius"/>
    </source>
</evidence>
<protein>
    <submittedName>
        <fullName evidence="2">Uncharacterized protein</fullName>
    </submittedName>
</protein>
<keyword evidence="1" id="KW-0812">Transmembrane</keyword>
<name>A0ABY7FZC1_MYAAR</name>
<proteinExistence type="predicted"/>
<dbReference type="EMBL" id="CP111025">
    <property type="protein sequence ID" value="WAR26091.1"/>
    <property type="molecule type" value="Genomic_DNA"/>
</dbReference>
<reference evidence="2" key="1">
    <citation type="submission" date="2022-11" db="EMBL/GenBank/DDBJ databases">
        <title>Centuries of genome instability and evolution in soft-shell clam transmissible cancer (bioRxiv).</title>
        <authorList>
            <person name="Hart S.F.M."/>
            <person name="Yonemitsu M.A."/>
            <person name="Giersch R.M."/>
            <person name="Beal B.F."/>
            <person name="Arriagada G."/>
            <person name="Davis B.W."/>
            <person name="Ostrander E.A."/>
            <person name="Goff S.P."/>
            <person name="Metzger M.J."/>
        </authorList>
    </citation>
    <scope>NUCLEOTIDE SEQUENCE</scope>
    <source>
        <strain evidence="2">MELC-2E11</strain>
        <tissue evidence="2">Siphon/mantle</tissue>
    </source>
</reference>
<evidence type="ECO:0000313" key="2">
    <source>
        <dbReference type="EMBL" id="WAR26091.1"/>
    </source>
</evidence>
<gene>
    <name evidence="2" type="ORF">MAR_011795</name>
</gene>
<keyword evidence="3" id="KW-1185">Reference proteome</keyword>
<evidence type="ECO:0000313" key="3">
    <source>
        <dbReference type="Proteomes" id="UP001164746"/>
    </source>
</evidence>
<keyword evidence="1" id="KW-1133">Transmembrane helix</keyword>
<accession>A0ABY7FZC1</accession>
<organism evidence="2 3">
    <name type="scientific">Mya arenaria</name>
    <name type="common">Soft-shell clam</name>
    <dbReference type="NCBI Taxonomy" id="6604"/>
    <lineage>
        <taxon>Eukaryota</taxon>
        <taxon>Metazoa</taxon>
        <taxon>Spiralia</taxon>
        <taxon>Lophotrochozoa</taxon>
        <taxon>Mollusca</taxon>
        <taxon>Bivalvia</taxon>
        <taxon>Autobranchia</taxon>
        <taxon>Heteroconchia</taxon>
        <taxon>Euheterodonta</taxon>
        <taxon>Imparidentia</taxon>
        <taxon>Neoheterodontei</taxon>
        <taxon>Myida</taxon>
        <taxon>Myoidea</taxon>
        <taxon>Myidae</taxon>
        <taxon>Mya</taxon>
    </lineage>
</organism>
<sequence length="210" mass="23065">MYCSAPLVAMDNFPTSNMLKIVIGLVSNPKIGKHFVVQVATGSVRCQEIPPSQIESSSTSSLVFSGAWQADTGELLPVRVLTGDTLKWQRKVVSFFLSILDTASNQSSLMDRLTGCGGSNEFHGHVSRTSLICWFTSYNWLLIAVTAERTIGVVMYHSVKMYQEDLFFVICGIIATLGLINSHILFGFNVVVNEYNATKCLAASGDYIMF</sequence>
<keyword evidence="1" id="KW-0472">Membrane</keyword>
<feature type="transmembrane region" description="Helical" evidence="1">
    <location>
        <begin position="166"/>
        <end position="186"/>
    </location>
</feature>
<dbReference type="Proteomes" id="UP001164746">
    <property type="component" value="Chromosome 14"/>
</dbReference>